<reference evidence="2 3" key="1">
    <citation type="journal article" date="2024" name="Ann. Entomol. Soc. Am.">
        <title>Genomic analyses of the southern and eastern yellowjacket wasps (Hymenoptera: Vespidae) reveal evolutionary signatures of social life.</title>
        <authorList>
            <person name="Catto M.A."/>
            <person name="Caine P.B."/>
            <person name="Orr S.E."/>
            <person name="Hunt B.G."/>
            <person name="Goodisman M.A.D."/>
        </authorList>
    </citation>
    <scope>NUCLEOTIDE SEQUENCE [LARGE SCALE GENOMIC DNA]</scope>
    <source>
        <strain evidence="2">233</strain>
        <tissue evidence="2">Head and thorax</tissue>
    </source>
</reference>
<name>A0ABD2BP64_VESSQ</name>
<evidence type="ECO:0000313" key="3">
    <source>
        <dbReference type="Proteomes" id="UP001607302"/>
    </source>
</evidence>
<protein>
    <submittedName>
        <fullName evidence="2">Filamin A-interacting protein 1-like</fullName>
    </submittedName>
</protein>
<feature type="coiled-coil region" evidence="1">
    <location>
        <begin position="122"/>
        <end position="251"/>
    </location>
</feature>
<proteinExistence type="predicted"/>
<dbReference type="Proteomes" id="UP001607302">
    <property type="component" value="Unassembled WGS sequence"/>
</dbReference>
<accession>A0ABD2BP64</accession>
<sequence>MTIDCFHSDSKTFNMSEIQECCSSVGYISLDNTTNNNENDQSEVIIPLEETKNEILHIVDKDPVKVQEDIIKLNDTTISNASNFPKDDLILKSIPDAVAVKDESHKVSKGKNELICKLEEEVKERTIERDMYQRKLAEAEQKLTVLEASIAMTIKSADNNENVPHVTLTELKNKLTETIMQLEDRGIIVANQEKQINALNVQVSTLKEVVAITRDLLQIRNTEVKHLQAEVDNMEARIAEEREKHNTMMSRMDDAVRLNSDLKKEYETQLNLFKDLRIKYDEKINLLSEEKRALELANQSTNN</sequence>
<gene>
    <name evidence="2" type="ORF">V1478_004063</name>
</gene>
<evidence type="ECO:0000313" key="2">
    <source>
        <dbReference type="EMBL" id="KAL2734365.1"/>
    </source>
</evidence>
<comment type="caution">
    <text evidence="2">The sequence shown here is derived from an EMBL/GenBank/DDBJ whole genome shotgun (WGS) entry which is preliminary data.</text>
</comment>
<keyword evidence="1" id="KW-0175">Coiled coil</keyword>
<dbReference type="EMBL" id="JAUDFV010000074">
    <property type="protein sequence ID" value="KAL2734365.1"/>
    <property type="molecule type" value="Genomic_DNA"/>
</dbReference>
<keyword evidence="3" id="KW-1185">Reference proteome</keyword>
<organism evidence="2 3">
    <name type="scientific">Vespula squamosa</name>
    <name type="common">Southern yellow jacket</name>
    <name type="synonym">Wasp</name>
    <dbReference type="NCBI Taxonomy" id="30214"/>
    <lineage>
        <taxon>Eukaryota</taxon>
        <taxon>Metazoa</taxon>
        <taxon>Ecdysozoa</taxon>
        <taxon>Arthropoda</taxon>
        <taxon>Hexapoda</taxon>
        <taxon>Insecta</taxon>
        <taxon>Pterygota</taxon>
        <taxon>Neoptera</taxon>
        <taxon>Endopterygota</taxon>
        <taxon>Hymenoptera</taxon>
        <taxon>Apocrita</taxon>
        <taxon>Aculeata</taxon>
        <taxon>Vespoidea</taxon>
        <taxon>Vespidae</taxon>
        <taxon>Vespinae</taxon>
        <taxon>Vespula</taxon>
    </lineage>
</organism>
<evidence type="ECO:0000256" key="1">
    <source>
        <dbReference type="SAM" id="Coils"/>
    </source>
</evidence>
<dbReference type="AlphaFoldDB" id="A0ABD2BP64"/>